<dbReference type="Pfam" id="PF03477">
    <property type="entry name" value="ATP-cone"/>
    <property type="match status" value="1"/>
</dbReference>
<reference evidence="6 7" key="1">
    <citation type="journal article" date="2013" name="PLoS ONE">
        <title>Lactobacillus paracasei comparative genomics: towards species pan-genome definition and exploitation of diversity.</title>
        <authorList>
            <person name="Smokvina T."/>
            <person name="Wels M."/>
            <person name="Polka J."/>
            <person name="Chervaux C."/>
            <person name="Brisse S."/>
            <person name="Boekhorst J."/>
            <person name="van Hylckama Vlieg J.E."/>
            <person name="Siezen R.J."/>
        </authorList>
    </citation>
    <scope>NUCLEOTIDE SEQUENCE [LARGE SCALE GENOMIC DNA]</scope>
    <source>
        <strain evidence="6 7">CNCM I-4270</strain>
    </source>
</reference>
<dbReference type="InterPro" id="IPR003796">
    <property type="entry name" value="RNR_NrdR-like"/>
</dbReference>
<dbReference type="PROSITE" id="PS51161">
    <property type="entry name" value="ATP_CONE"/>
    <property type="match status" value="1"/>
</dbReference>
<gene>
    <name evidence="6" type="primary">nrdR</name>
    <name evidence="6" type="ORF">Lpp77_12301</name>
</gene>
<dbReference type="AlphaFoldDB" id="A0A8E0IGV9"/>
<organism evidence="6 7">
    <name type="scientific">Lacticaseibacillus paracasei subsp. paracasei CNCM I-4270</name>
    <dbReference type="NCBI Taxonomy" id="1256202"/>
    <lineage>
        <taxon>Bacteria</taxon>
        <taxon>Bacillati</taxon>
        <taxon>Bacillota</taxon>
        <taxon>Bacilli</taxon>
        <taxon>Lactobacillales</taxon>
        <taxon>Lactobacillaceae</taxon>
        <taxon>Lacticaseibacillus</taxon>
    </lineage>
</organism>
<sequence length="52" mass="6100">SSQAIGEFVMSKLADVDDVAYIRFASVYRQFKDMSVFMQELQDMMKKEKTKK</sequence>
<keyword evidence="2" id="KW-0862">Zinc</keyword>
<evidence type="ECO:0000256" key="1">
    <source>
        <dbReference type="ARBA" id="ARBA00022741"/>
    </source>
</evidence>
<proteinExistence type="predicted"/>
<evidence type="ECO:0000256" key="2">
    <source>
        <dbReference type="ARBA" id="ARBA00022833"/>
    </source>
</evidence>
<dbReference type="GO" id="GO:0045892">
    <property type="term" value="P:negative regulation of DNA-templated transcription"/>
    <property type="evidence" value="ECO:0007669"/>
    <property type="project" value="InterPro"/>
</dbReference>
<keyword evidence="1 4" id="KW-0547">Nucleotide-binding</keyword>
<dbReference type="PANTHER" id="PTHR30455:SF2">
    <property type="entry name" value="TRANSCRIPTIONAL REPRESSOR NRDR"/>
    <property type="match status" value="1"/>
</dbReference>
<feature type="domain" description="ATP-cone" evidence="5">
    <location>
        <begin position="1"/>
        <end position="36"/>
    </location>
</feature>
<evidence type="ECO:0000259" key="5">
    <source>
        <dbReference type="PROSITE" id="PS51161"/>
    </source>
</evidence>
<dbReference type="EMBL" id="ANJX01000344">
    <property type="protein sequence ID" value="EPC51338.1"/>
    <property type="molecule type" value="Genomic_DNA"/>
</dbReference>
<evidence type="ECO:0000313" key="7">
    <source>
        <dbReference type="Proteomes" id="UP000014249"/>
    </source>
</evidence>
<protein>
    <submittedName>
        <fullName evidence="6">Transcriptional regulator NrdR</fullName>
    </submittedName>
</protein>
<evidence type="ECO:0000256" key="4">
    <source>
        <dbReference type="PROSITE-ProRule" id="PRU00492"/>
    </source>
</evidence>
<evidence type="ECO:0000313" key="6">
    <source>
        <dbReference type="EMBL" id="EPC51338.1"/>
    </source>
</evidence>
<feature type="non-terminal residue" evidence="6">
    <location>
        <position position="1"/>
    </location>
</feature>
<keyword evidence="3 4" id="KW-0067">ATP-binding</keyword>
<dbReference type="InterPro" id="IPR005144">
    <property type="entry name" value="ATP-cone_dom"/>
</dbReference>
<dbReference type="GO" id="GO:0005524">
    <property type="term" value="F:ATP binding"/>
    <property type="evidence" value="ECO:0007669"/>
    <property type="project" value="UniProtKB-UniRule"/>
</dbReference>
<comment type="caution">
    <text evidence="6">The sequence shown here is derived from an EMBL/GenBank/DDBJ whole genome shotgun (WGS) entry which is preliminary data.</text>
</comment>
<accession>A0A8E0IGV9</accession>
<dbReference type="Proteomes" id="UP000014249">
    <property type="component" value="Unassembled WGS sequence"/>
</dbReference>
<dbReference type="GO" id="GO:0008270">
    <property type="term" value="F:zinc ion binding"/>
    <property type="evidence" value="ECO:0007669"/>
    <property type="project" value="InterPro"/>
</dbReference>
<dbReference type="PANTHER" id="PTHR30455">
    <property type="entry name" value="TRANSCRIPTIONAL REPRESSOR NRDR"/>
    <property type="match status" value="1"/>
</dbReference>
<evidence type="ECO:0000256" key="3">
    <source>
        <dbReference type="ARBA" id="ARBA00022840"/>
    </source>
</evidence>
<name>A0A8E0IGV9_LACPA</name>